<dbReference type="Proteomes" id="UP001164746">
    <property type="component" value="Chromosome 2"/>
</dbReference>
<evidence type="ECO:0000313" key="2">
    <source>
        <dbReference type="Proteomes" id="UP001164746"/>
    </source>
</evidence>
<organism evidence="1 2">
    <name type="scientific">Mya arenaria</name>
    <name type="common">Soft-shell clam</name>
    <dbReference type="NCBI Taxonomy" id="6604"/>
    <lineage>
        <taxon>Eukaryota</taxon>
        <taxon>Metazoa</taxon>
        <taxon>Spiralia</taxon>
        <taxon>Lophotrochozoa</taxon>
        <taxon>Mollusca</taxon>
        <taxon>Bivalvia</taxon>
        <taxon>Autobranchia</taxon>
        <taxon>Heteroconchia</taxon>
        <taxon>Euheterodonta</taxon>
        <taxon>Imparidentia</taxon>
        <taxon>Neoheterodontei</taxon>
        <taxon>Myida</taxon>
        <taxon>Myoidea</taxon>
        <taxon>Myidae</taxon>
        <taxon>Mya</taxon>
    </lineage>
</organism>
<proteinExistence type="predicted"/>
<sequence>MTSSRDLLEQTSAETHILCVDKCSKDDNVDASLRCNAVRYNALDKSCELVLSRGCEAPAAALQAHWTIYRLYFMFK</sequence>
<evidence type="ECO:0000313" key="1">
    <source>
        <dbReference type="EMBL" id="WAQ95559.1"/>
    </source>
</evidence>
<reference evidence="1" key="1">
    <citation type="submission" date="2022-11" db="EMBL/GenBank/DDBJ databases">
        <title>Centuries of genome instability and evolution in soft-shell clam transmissible cancer (bioRxiv).</title>
        <authorList>
            <person name="Hart S.F.M."/>
            <person name="Yonemitsu M.A."/>
            <person name="Giersch R.M."/>
            <person name="Beal B.F."/>
            <person name="Arriagada G."/>
            <person name="Davis B.W."/>
            <person name="Ostrander E.A."/>
            <person name="Goff S.P."/>
            <person name="Metzger M.J."/>
        </authorList>
    </citation>
    <scope>NUCLEOTIDE SEQUENCE</scope>
    <source>
        <strain evidence="1">MELC-2E11</strain>
        <tissue evidence="1">Siphon/mantle</tissue>
    </source>
</reference>
<dbReference type="EMBL" id="CP111013">
    <property type="protein sequence ID" value="WAQ95559.1"/>
    <property type="molecule type" value="Genomic_DNA"/>
</dbReference>
<gene>
    <name evidence="1" type="ORF">MAR_028249</name>
</gene>
<keyword evidence="2" id="KW-1185">Reference proteome</keyword>
<protein>
    <submittedName>
        <fullName evidence="1">Uncharacterized protein</fullName>
    </submittedName>
</protein>
<name>A0ABY7DE55_MYAAR</name>
<accession>A0ABY7DE55</accession>